<reference evidence="3" key="1">
    <citation type="journal article" date="2019" name="Int. J. Syst. Evol. Microbiol.">
        <title>The Global Catalogue of Microorganisms (GCM) 10K type strain sequencing project: providing services to taxonomists for standard genome sequencing and annotation.</title>
        <authorList>
            <consortium name="The Broad Institute Genomics Platform"/>
            <consortium name="The Broad Institute Genome Sequencing Center for Infectious Disease"/>
            <person name="Wu L."/>
            <person name="Ma J."/>
        </authorList>
    </citation>
    <scope>NUCLEOTIDE SEQUENCE [LARGE SCALE GENOMIC DNA]</scope>
    <source>
        <strain evidence="3">CGMCC 1.15180</strain>
    </source>
</reference>
<protein>
    <submittedName>
        <fullName evidence="2">Type II toxin-antitoxin system RelE/ParE family toxin</fullName>
    </submittedName>
</protein>
<dbReference type="InterPro" id="IPR035093">
    <property type="entry name" value="RelE/ParE_toxin_dom_sf"/>
</dbReference>
<evidence type="ECO:0000313" key="2">
    <source>
        <dbReference type="EMBL" id="MFD2035642.1"/>
    </source>
</evidence>
<dbReference type="RefSeq" id="WP_376886576.1">
    <property type="nucleotide sequence ID" value="NZ_JBHUHR010000038.1"/>
</dbReference>
<dbReference type="InterPro" id="IPR007712">
    <property type="entry name" value="RelE/ParE_toxin"/>
</dbReference>
<dbReference type="Proteomes" id="UP001597361">
    <property type="component" value="Unassembled WGS sequence"/>
</dbReference>
<dbReference type="EMBL" id="JBHUHR010000038">
    <property type="protein sequence ID" value="MFD2035642.1"/>
    <property type="molecule type" value="Genomic_DNA"/>
</dbReference>
<comment type="caution">
    <text evidence="2">The sequence shown here is derived from an EMBL/GenBank/DDBJ whole genome shotgun (WGS) entry which is preliminary data.</text>
</comment>
<name>A0ABW4VLS5_9BACT</name>
<proteinExistence type="predicted"/>
<keyword evidence="1" id="KW-1277">Toxin-antitoxin system</keyword>
<organism evidence="2 3">
    <name type="scientific">Belliella marina</name>
    <dbReference type="NCBI Taxonomy" id="1644146"/>
    <lineage>
        <taxon>Bacteria</taxon>
        <taxon>Pseudomonadati</taxon>
        <taxon>Bacteroidota</taxon>
        <taxon>Cytophagia</taxon>
        <taxon>Cytophagales</taxon>
        <taxon>Cyclobacteriaceae</taxon>
        <taxon>Belliella</taxon>
    </lineage>
</organism>
<gene>
    <name evidence="2" type="ORF">ACFSKL_12635</name>
</gene>
<evidence type="ECO:0000313" key="3">
    <source>
        <dbReference type="Proteomes" id="UP001597361"/>
    </source>
</evidence>
<accession>A0ABW4VLS5</accession>
<dbReference type="Pfam" id="PF05016">
    <property type="entry name" value="ParE_toxin"/>
    <property type="match status" value="1"/>
</dbReference>
<dbReference type="Gene3D" id="3.30.2310.20">
    <property type="entry name" value="RelE-like"/>
    <property type="match status" value="1"/>
</dbReference>
<sequence>MTFKVKFTPAAKLDIDDVIEWYDGQKRGLGRKFYIHLKSKVNYIQNYPYHCQLVHRDIRNVLVDKFPFQISFIIEEFKKVVVIVAVTHTRRNPKNWKKRS</sequence>
<keyword evidence="3" id="KW-1185">Reference proteome</keyword>
<evidence type="ECO:0000256" key="1">
    <source>
        <dbReference type="ARBA" id="ARBA00022649"/>
    </source>
</evidence>